<dbReference type="OrthoDB" id="3397424at2"/>
<gene>
    <name evidence="1" type="ORF">SAMN05421872_105293</name>
</gene>
<dbReference type="InterPro" id="IPR009097">
    <property type="entry name" value="Cyclic_Pdiesterase"/>
</dbReference>
<evidence type="ECO:0000313" key="2">
    <source>
        <dbReference type="Proteomes" id="UP000199034"/>
    </source>
</evidence>
<dbReference type="STRING" id="1045774.SAMN05421872_105293"/>
<dbReference type="AlphaFoldDB" id="A0A1G6RIM9"/>
<dbReference type="SUPFAM" id="SSF55144">
    <property type="entry name" value="LigT-like"/>
    <property type="match status" value="1"/>
</dbReference>
<dbReference type="Proteomes" id="UP000199034">
    <property type="component" value="Unassembled WGS sequence"/>
</dbReference>
<dbReference type="GO" id="GO:0016874">
    <property type="term" value="F:ligase activity"/>
    <property type="evidence" value="ECO:0007669"/>
    <property type="project" value="UniProtKB-KW"/>
</dbReference>
<dbReference type="RefSeq" id="WP_090855353.1">
    <property type="nucleotide sequence ID" value="NZ_FMZM01000005.1"/>
</dbReference>
<reference evidence="1 2" key="1">
    <citation type="submission" date="2016-10" db="EMBL/GenBank/DDBJ databases">
        <authorList>
            <person name="de Groot N.N."/>
        </authorList>
    </citation>
    <scope>NUCLEOTIDE SEQUENCE [LARGE SCALE GENOMIC DNA]</scope>
    <source>
        <strain evidence="1 2">CGMCC 4.6858</strain>
    </source>
</reference>
<keyword evidence="2" id="KW-1185">Reference proteome</keyword>
<evidence type="ECO:0000313" key="1">
    <source>
        <dbReference type="EMBL" id="SDD04311.1"/>
    </source>
</evidence>
<dbReference type="EMBL" id="FMZM01000005">
    <property type="protein sequence ID" value="SDD04311.1"/>
    <property type="molecule type" value="Genomic_DNA"/>
</dbReference>
<dbReference type="Gene3D" id="3.90.1140.10">
    <property type="entry name" value="Cyclic phosphodiesterase"/>
    <property type="match status" value="1"/>
</dbReference>
<proteinExistence type="predicted"/>
<dbReference type="Pfam" id="PF13563">
    <property type="entry name" value="2_5_RNA_ligase2"/>
    <property type="match status" value="1"/>
</dbReference>
<accession>A0A1G6RIM9</accession>
<name>A0A1G6RIM9_9ACTN</name>
<protein>
    <submittedName>
        <fullName evidence="1">2'-5' RNA ligase superfamily protein</fullName>
    </submittedName>
</protein>
<keyword evidence="1" id="KW-0436">Ligase</keyword>
<organism evidence="1 2">
    <name type="scientific">Nocardioides lianchengensis</name>
    <dbReference type="NCBI Taxonomy" id="1045774"/>
    <lineage>
        <taxon>Bacteria</taxon>
        <taxon>Bacillati</taxon>
        <taxon>Actinomycetota</taxon>
        <taxon>Actinomycetes</taxon>
        <taxon>Propionibacteriales</taxon>
        <taxon>Nocardioidaceae</taxon>
        <taxon>Nocardioides</taxon>
    </lineage>
</organism>
<sequence length="159" mass="17059">MPRLHAFELVPDEAGRAAVLRDWQALRDAGLPSQLDHKGMTNTPHVTLLAGERLPPDQEAVDLVGPLLPVRVRVAGVLLLGGSRVTVARALDVDDALLAAVLGLRAGAGDLQHRGWLPHLTLGRRIRRAEVPAALEAVGTADVELVLTALRRWDPDEAP</sequence>